<dbReference type="AlphaFoldDB" id="D9S931"/>
<dbReference type="STRING" id="59374.FSU_3267"/>
<proteinExistence type="predicted"/>
<gene>
    <name evidence="1" type="ordered locus">FSU_3267</name>
</gene>
<evidence type="ECO:0000313" key="2">
    <source>
        <dbReference type="Proteomes" id="UP000000517"/>
    </source>
</evidence>
<dbReference type="KEGG" id="fsc:FSU_3267"/>
<accession>D9S931</accession>
<evidence type="ECO:0000313" key="1">
    <source>
        <dbReference type="EMBL" id="ADL25724.1"/>
    </source>
</evidence>
<dbReference type="HOGENOM" id="CLU_2734074_0_0_0"/>
<dbReference type="Proteomes" id="UP000000517">
    <property type="component" value="Chromosome"/>
</dbReference>
<protein>
    <submittedName>
        <fullName evidence="1">Uncharacterized protein</fullName>
    </submittedName>
</protein>
<dbReference type="EMBL" id="CP002158">
    <property type="protein sequence ID" value="ADL25724.1"/>
    <property type="molecule type" value="Genomic_DNA"/>
</dbReference>
<name>D9S931_FIBSS</name>
<organism evidence="1 2">
    <name type="scientific">Fibrobacter succinogenes (strain ATCC 19169 / S85)</name>
    <dbReference type="NCBI Taxonomy" id="59374"/>
    <lineage>
        <taxon>Bacteria</taxon>
        <taxon>Pseudomonadati</taxon>
        <taxon>Fibrobacterota</taxon>
        <taxon>Fibrobacteria</taxon>
        <taxon>Fibrobacterales</taxon>
        <taxon>Fibrobacteraceae</taxon>
        <taxon>Fibrobacter</taxon>
    </lineage>
</organism>
<reference evidence="2" key="1">
    <citation type="submission" date="2010-08" db="EMBL/GenBank/DDBJ databases">
        <title>Complete sequence of Fibrobacter succinogenes subsp. succinogenes S85.</title>
        <authorList>
            <person name="Durkin A.S."/>
            <person name="Nelson K.E."/>
            <person name="Morrison M."/>
            <person name="Forsberg C.W."/>
            <person name="Wilson D.B."/>
            <person name="Russell J.B."/>
            <person name="Cann I.K.O."/>
            <person name="Mackie R.I."/>
            <person name="White B.A."/>
        </authorList>
    </citation>
    <scope>NUCLEOTIDE SEQUENCE [LARGE SCALE GENOMIC DNA]</scope>
    <source>
        <strain evidence="2">ATCC 19169 / S85</strain>
    </source>
</reference>
<sequence>MSFYKTDTFIRNKYMTYEFDLHESREEGRKEAEAKALEEKKAMARGFRDDGFPLEAISKRTGFTVEEIKAL</sequence>